<evidence type="ECO:0000313" key="2">
    <source>
        <dbReference type="Proteomes" id="UP000240259"/>
    </source>
</evidence>
<dbReference type="Proteomes" id="UP000240259">
    <property type="component" value="Unassembled WGS sequence"/>
</dbReference>
<dbReference type="InterPro" id="IPR029063">
    <property type="entry name" value="SAM-dependent_MTases_sf"/>
</dbReference>
<keyword evidence="2" id="KW-1185">Reference proteome</keyword>
<dbReference type="Pfam" id="PF13489">
    <property type="entry name" value="Methyltransf_23"/>
    <property type="match status" value="1"/>
</dbReference>
<organism evidence="1 2">
    <name type="scientific">Mesorhizobium helmanticense</name>
    <dbReference type="NCBI Taxonomy" id="1776423"/>
    <lineage>
        <taxon>Bacteria</taxon>
        <taxon>Pseudomonadati</taxon>
        <taxon>Pseudomonadota</taxon>
        <taxon>Alphaproteobacteria</taxon>
        <taxon>Hyphomicrobiales</taxon>
        <taxon>Phyllobacteriaceae</taxon>
        <taxon>Mesorhizobium</taxon>
    </lineage>
</organism>
<dbReference type="Gene3D" id="3.40.50.150">
    <property type="entry name" value="Vaccinia Virus protein VP39"/>
    <property type="match status" value="1"/>
</dbReference>
<proteinExistence type="predicted"/>
<protein>
    <recommendedName>
        <fullName evidence="3">Class I SAM-dependent methyltransferase</fullName>
    </recommendedName>
</protein>
<sequence length="224" mass="24786">MLAKGPKMQTDIDEWRSVAAGAQPGWEFRAGIIAKLIRATDTVLDIGAGDQKLKKFISPACTYVPVDCVDDLPGTFVVDFNKEFRLPNVPFNVVVCAGSLEYINDLAGFFRALAAHAPDRQVIFTYFLNPEKWRRAGMKVHNNFATGDALLSHINFALSHVDIVATRGDTIFVSATLSAGGGVQWINDRPITDFLFAERGIKKFIAKTARSVRKRRNAIGRMLK</sequence>
<dbReference type="SUPFAM" id="SSF53335">
    <property type="entry name" value="S-adenosyl-L-methionine-dependent methyltransferases"/>
    <property type="match status" value="1"/>
</dbReference>
<accession>A0A2T4J2U8</accession>
<dbReference type="AlphaFoldDB" id="A0A2T4J2U8"/>
<name>A0A2T4J2U8_9HYPH</name>
<gene>
    <name evidence="1" type="ORF">C9427_00810</name>
</gene>
<evidence type="ECO:0008006" key="3">
    <source>
        <dbReference type="Google" id="ProtNLM"/>
    </source>
</evidence>
<dbReference type="EMBL" id="PZJX01000003">
    <property type="protein sequence ID" value="PTE12167.1"/>
    <property type="molecule type" value="Genomic_DNA"/>
</dbReference>
<reference evidence="1 2" key="1">
    <citation type="submission" date="2018-03" db="EMBL/GenBank/DDBJ databases">
        <title>Genome sequence of the symbiotic type strain Mesorhizobium helmanticense CSLC115NT isolated from Lotus corniculatus nodules.</title>
        <authorList>
            <person name="Sannazzaro A.I."/>
            <person name="Torres Tejerizo G.A."/>
            <person name="Dip D."/>
            <person name="Caballero M."/>
            <person name="Pistorio M."/>
            <person name="Estrella M.J."/>
        </authorList>
    </citation>
    <scope>NUCLEOTIDE SEQUENCE [LARGE SCALE GENOMIC DNA]</scope>
    <source>
        <strain evidence="1 2">CSLC115N</strain>
    </source>
</reference>
<comment type="caution">
    <text evidence="1">The sequence shown here is derived from an EMBL/GenBank/DDBJ whole genome shotgun (WGS) entry which is preliminary data.</text>
</comment>
<evidence type="ECO:0000313" key="1">
    <source>
        <dbReference type="EMBL" id="PTE12167.1"/>
    </source>
</evidence>